<dbReference type="GO" id="GO:0007032">
    <property type="term" value="P:endosome organization"/>
    <property type="evidence" value="ECO:0007669"/>
    <property type="project" value="TreeGrafter"/>
</dbReference>
<evidence type="ECO:0000256" key="3">
    <source>
        <dbReference type="ARBA" id="ARBA00022833"/>
    </source>
</evidence>
<dbReference type="CDD" id="cd02340">
    <property type="entry name" value="ZZ_NBR1_like"/>
    <property type="match status" value="1"/>
</dbReference>
<dbReference type="GO" id="GO:0000423">
    <property type="term" value="P:mitophagy"/>
    <property type="evidence" value="ECO:0007669"/>
    <property type="project" value="TreeGrafter"/>
</dbReference>
<dbReference type="GO" id="GO:0070530">
    <property type="term" value="F:K63-linked polyubiquitin modification-dependent protein binding"/>
    <property type="evidence" value="ECO:0007669"/>
    <property type="project" value="TreeGrafter"/>
</dbReference>
<dbReference type="PROSITE" id="PS50135">
    <property type="entry name" value="ZF_ZZ_2"/>
    <property type="match status" value="1"/>
</dbReference>
<dbReference type="PANTHER" id="PTHR15090:SF0">
    <property type="entry name" value="SEQUESTOSOME-1"/>
    <property type="match status" value="1"/>
</dbReference>
<dbReference type="AlphaFoldDB" id="A0A0L0CF93"/>
<protein>
    <recommendedName>
        <fullName evidence="6">ZZ-type domain-containing protein</fullName>
    </recommendedName>
</protein>
<keyword evidence="2 4" id="KW-0863">Zinc-finger</keyword>
<dbReference type="GO" id="GO:0035973">
    <property type="term" value="P:aggrephagy"/>
    <property type="evidence" value="ECO:0007669"/>
    <property type="project" value="TreeGrafter"/>
</dbReference>
<dbReference type="GO" id="GO:0016235">
    <property type="term" value="C:aggresome"/>
    <property type="evidence" value="ECO:0007669"/>
    <property type="project" value="TreeGrafter"/>
</dbReference>
<feature type="compositionally biased region" description="Low complexity" evidence="5">
    <location>
        <begin position="287"/>
        <end position="325"/>
    </location>
</feature>
<feature type="non-terminal residue" evidence="7">
    <location>
        <position position="415"/>
    </location>
</feature>
<feature type="compositionally biased region" description="Low complexity" evidence="5">
    <location>
        <begin position="387"/>
        <end position="403"/>
    </location>
</feature>
<sequence>MDQQFLKITYHSGAKKMNAYLKMPSPTYHVLKKEIEMCLFEERKQPRCEIRTYWIDEDQDEIEIVNQCDYEIFMAKRSIRQHLQVAPVGMETEDQPKVDATATDGATKATLNSTESSSASQQAKVPPAAGSYDFAVHEHVECDACLMAPIMGFRYKCIQCPNYDLCQNCESKHIHSEHMMVRMPTNNCPNVIEAYVTGRTSRRHGKRSKTSCPFVKNGISVVLDDEGTETPNGASAEDNEKSSASPNGNGKEQRHHGRKHHRRHHRNNFFSHLYEMMHDLAEGGGAAAAAHAMGESQTSTKSTSSTTTGPQTTSTTTTTSSNTATNVPIFTPQENPIAAAAAAAAHLAAQQAHETAIKAAEIAAKVAHESAAQAAKNITENMAAAGQSASAAAATMTATPSAEGGEKAKETTKEK</sequence>
<evidence type="ECO:0000256" key="5">
    <source>
        <dbReference type="SAM" id="MobiDB-lite"/>
    </source>
</evidence>
<dbReference type="PANTHER" id="PTHR15090">
    <property type="entry name" value="SEQUESTOSOME 1-RELATED"/>
    <property type="match status" value="1"/>
</dbReference>
<feature type="compositionally biased region" description="Basic residues" evidence="5">
    <location>
        <begin position="253"/>
        <end position="263"/>
    </location>
</feature>
<dbReference type="STRING" id="7375.A0A0L0CF93"/>
<evidence type="ECO:0000256" key="4">
    <source>
        <dbReference type="PROSITE-ProRule" id="PRU00228"/>
    </source>
</evidence>
<proteinExistence type="predicted"/>
<dbReference type="InterPro" id="IPR052260">
    <property type="entry name" value="Autophagy_Rcpt_SigReg"/>
</dbReference>
<evidence type="ECO:0000313" key="7">
    <source>
        <dbReference type="EMBL" id="KNC31088.1"/>
    </source>
</evidence>
<keyword evidence="3" id="KW-0862">Zinc</keyword>
<evidence type="ECO:0000313" key="8">
    <source>
        <dbReference type="Proteomes" id="UP000037069"/>
    </source>
</evidence>
<keyword evidence="1" id="KW-0479">Metal-binding</keyword>
<dbReference type="GO" id="GO:0008270">
    <property type="term" value="F:zinc ion binding"/>
    <property type="evidence" value="ECO:0007669"/>
    <property type="project" value="UniProtKB-KW"/>
</dbReference>
<dbReference type="EMBL" id="JRES01000450">
    <property type="protein sequence ID" value="KNC31088.1"/>
    <property type="molecule type" value="Genomic_DNA"/>
</dbReference>
<name>A0A0L0CF93_LUCCU</name>
<feature type="compositionally biased region" description="Basic and acidic residues" evidence="5">
    <location>
        <begin position="404"/>
        <end position="415"/>
    </location>
</feature>
<dbReference type="Pfam" id="PF00569">
    <property type="entry name" value="ZZ"/>
    <property type="match status" value="1"/>
</dbReference>
<evidence type="ECO:0000259" key="6">
    <source>
        <dbReference type="PROSITE" id="PS50135"/>
    </source>
</evidence>
<comment type="caution">
    <text evidence="7">The sequence shown here is derived from an EMBL/GenBank/DDBJ whole genome shotgun (WGS) entry which is preliminary data.</text>
</comment>
<dbReference type="InterPro" id="IPR000433">
    <property type="entry name" value="Znf_ZZ"/>
</dbReference>
<gene>
    <name evidence="7" type="ORF">FF38_03551</name>
</gene>
<feature type="region of interest" description="Disordered" evidence="5">
    <location>
        <begin position="387"/>
        <end position="415"/>
    </location>
</feature>
<organism evidence="7 8">
    <name type="scientific">Lucilia cuprina</name>
    <name type="common">Green bottle fly</name>
    <name type="synonym">Australian sheep blowfly</name>
    <dbReference type="NCBI Taxonomy" id="7375"/>
    <lineage>
        <taxon>Eukaryota</taxon>
        <taxon>Metazoa</taxon>
        <taxon>Ecdysozoa</taxon>
        <taxon>Arthropoda</taxon>
        <taxon>Hexapoda</taxon>
        <taxon>Insecta</taxon>
        <taxon>Pterygota</taxon>
        <taxon>Neoptera</taxon>
        <taxon>Endopterygota</taxon>
        <taxon>Diptera</taxon>
        <taxon>Brachycera</taxon>
        <taxon>Muscomorpha</taxon>
        <taxon>Oestroidea</taxon>
        <taxon>Calliphoridae</taxon>
        <taxon>Luciliinae</taxon>
        <taxon>Lucilia</taxon>
    </lineage>
</organism>
<feature type="region of interest" description="Disordered" evidence="5">
    <location>
        <begin position="223"/>
        <end position="263"/>
    </location>
</feature>
<dbReference type="PROSITE" id="PS01357">
    <property type="entry name" value="ZF_ZZ_1"/>
    <property type="match status" value="1"/>
</dbReference>
<dbReference type="InterPro" id="IPR043145">
    <property type="entry name" value="Znf_ZZ_sf"/>
</dbReference>
<feature type="domain" description="ZZ-type" evidence="6">
    <location>
        <begin position="137"/>
        <end position="188"/>
    </location>
</feature>
<dbReference type="FunFam" id="3.30.60.90:FF:000016">
    <property type="entry name" value="Refractory to sigma P"/>
    <property type="match status" value="1"/>
</dbReference>
<dbReference type="SUPFAM" id="SSF57850">
    <property type="entry name" value="RING/U-box"/>
    <property type="match status" value="1"/>
</dbReference>
<evidence type="ECO:0000256" key="1">
    <source>
        <dbReference type="ARBA" id="ARBA00022723"/>
    </source>
</evidence>
<dbReference type="OrthoDB" id="441278at2759"/>
<feature type="region of interest" description="Disordered" evidence="5">
    <location>
        <begin position="286"/>
        <end position="325"/>
    </location>
</feature>
<reference evidence="7 8" key="1">
    <citation type="journal article" date="2015" name="Nat. Commun.">
        <title>Lucilia cuprina genome unlocks parasitic fly biology to underpin future interventions.</title>
        <authorList>
            <person name="Anstead C.A."/>
            <person name="Korhonen P.K."/>
            <person name="Young N.D."/>
            <person name="Hall R.S."/>
            <person name="Jex A.R."/>
            <person name="Murali S.C."/>
            <person name="Hughes D.S."/>
            <person name="Lee S.F."/>
            <person name="Perry T."/>
            <person name="Stroehlein A.J."/>
            <person name="Ansell B.R."/>
            <person name="Breugelmans B."/>
            <person name="Hofmann A."/>
            <person name="Qu J."/>
            <person name="Dugan S."/>
            <person name="Lee S.L."/>
            <person name="Chao H."/>
            <person name="Dinh H."/>
            <person name="Han Y."/>
            <person name="Doddapaneni H.V."/>
            <person name="Worley K.C."/>
            <person name="Muzny D.M."/>
            <person name="Ioannidis P."/>
            <person name="Waterhouse R.M."/>
            <person name="Zdobnov E.M."/>
            <person name="James P.J."/>
            <person name="Bagnall N.H."/>
            <person name="Kotze A.C."/>
            <person name="Gibbs R.A."/>
            <person name="Richards S."/>
            <person name="Batterham P."/>
            <person name="Gasser R.B."/>
        </authorList>
    </citation>
    <scope>NUCLEOTIDE SEQUENCE [LARGE SCALE GENOMIC DNA]</scope>
    <source>
        <strain evidence="7 8">LS</strain>
        <tissue evidence="7">Full body</tissue>
    </source>
</reference>
<dbReference type="GO" id="GO:0005080">
    <property type="term" value="F:protein kinase C binding"/>
    <property type="evidence" value="ECO:0007669"/>
    <property type="project" value="TreeGrafter"/>
</dbReference>
<evidence type="ECO:0000256" key="2">
    <source>
        <dbReference type="ARBA" id="ARBA00022771"/>
    </source>
</evidence>
<accession>A0A0L0CF93</accession>
<dbReference type="Gene3D" id="3.30.60.90">
    <property type="match status" value="1"/>
</dbReference>
<dbReference type="GO" id="GO:0044753">
    <property type="term" value="C:amphisome"/>
    <property type="evidence" value="ECO:0007669"/>
    <property type="project" value="TreeGrafter"/>
</dbReference>
<dbReference type="SMART" id="SM00291">
    <property type="entry name" value="ZnF_ZZ"/>
    <property type="match status" value="1"/>
</dbReference>
<dbReference type="Proteomes" id="UP000037069">
    <property type="component" value="Unassembled WGS sequence"/>
</dbReference>
<keyword evidence="8" id="KW-1185">Reference proteome</keyword>